<name>A0ABV0X2B7_9TELE</name>
<comment type="caution">
    <text evidence="2">The sequence shown here is derived from an EMBL/GenBank/DDBJ whole genome shotgun (WGS) entry which is preliminary data.</text>
</comment>
<dbReference type="EMBL" id="JAHRIM010081808">
    <property type="protein sequence ID" value="MEQ2275495.1"/>
    <property type="molecule type" value="Genomic_DNA"/>
</dbReference>
<dbReference type="Proteomes" id="UP001444071">
    <property type="component" value="Unassembled WGS sequence"/>
</dbReference>
<gene>
    <name evidence="2" type="ORF">XENORESO_004229</name>
</gene>
<reference evidence="2 3" key="1">
    <citation type="submission" date="2021-06" db="EMBL/GenBank/DDBJ databases">
        <authorList>
            <person name="Palmer J.M."/>
        </authorList>
    </citation>
    <scope>NUCLEOTIDE SEQUENCE [LARGE SCALE GENOMIC DNA]</scope>
    <source>
        <strain evidence="2 3">XR_2019</strain>
        <tissue evidence="2">Muscle</tissue>
    </source>
</reference>
<proteinExistence type="predicted"/>
<keyword evidence="1" id="KW-0472">Membrane</keyword>
<evidence type="ECO:0000313" key="3">
    <source>
        <dbReference type="Proteomes" id="UP001444071"/>
    </source>
</evidence>
<protein>
    <submittedName>
        <fullName evidence="2">Uncharacterized protein</fullName>
    </submittedName>
</protein>
<keyword evidence="1" id="KW-1133">Transmembrane helix</keyword>
<sequence>MLKNWKVKKILETMFFIHVLISPTLILTWKRLKANSIFLRQCRNHYTCENVPNITHFGTNRTVLSHKVIAKQILGIQTSTFLERRGVVLIENTTKKAKDIKKTFGMALQKSTTKPSPTASKKIGGHIYTFF</sequence>
<feature type="transmembrane region" description="Helical" evidence="1">
    <location>
        <begin position="12"/>
        <end position="29"/>
    </location>
</feature>
<accession>A0ABV0X2B7</accession>
<evidence type="ECO:0000313" key="2">
    <source>
        <dbReference type="EMBL" id="MEQ2275495.1"/>
    </source>
</evidence>
<evidence type="ECO:0000256" key="1">
    <source>
        <dbReference type="SAM" id="Phobius"/>
    </source>
</evidence>
<keyword evidence="1" id="KW-0812">Transmembrane</keyword>
<organism evidence="2 3">
    <name type="scientific">Xenotaenia resolanae</name>
    <dbReference type="NCBI Taxonomy" id="208358"/>
    <lineage>
        <taxon>Eukaryota</taxon>
        <taxon>Metazoa</taxon>
        <taxon>Chordata</taxon>
        <taxon>Craniata</taxon>
        <taxon>Vertebrata</taxon>
        <taxon>Euteleostomi</taxon>
        <taxon>Actinopterygii</taxon>
        <taxon>Neopterygii</taxon>
        <taxon>Teleostei</taxon>
        <taxon>Neoteleostei</taxon>
        <taxon>Acanthomorphata</taxon>
        <taxon>Ovalentaria</taxon>
        <taxon>Atherinomorphae</taxon>
        <taxon>Cyprinodontiformes</taxon>
        <taxon>Goodeidae</taxon>
        <taxon>Xenotaenia</taxon>
    </lineage>
</organism>
<keyword evidence="3" id="KW-1185">Reference proteome</keyword>